<dbReference type="RefSeq" id="WP_040115487.1">
    <property type="nucleotide sequence ID" value="NZ_CP006880.1"/>
</dbReference>
<dbReference type="AlphaFoldDB" id="A0A0B4XEM8"/>
<evidence type="ECO:0000313" key="1">
    <source>
        <dbReference type="EMBL" id="AJD45230.1"/>
    </source>
</evidence>
<organism evidence="1 2">
    <name type="scientific">Rhizobium gallicum bv. gallicum R602sp</name>
    <dbReference type="NCBI Taxonomy" id="1041138"/>
    <lineage>
        <taxon>Bacteria</taxon>
        <taxon>Pseudomonadati</taxon>
        <taxon>Pseudomonadota</taxon>
        <taxon>Alphaproteobacteria</taxon>
        <taxon>Hyphomicrobiales</taxon>
        <taxon>Rhizobiaceae</taxon>
        <taxon>Rhizobium/Agrobacterium group</taxon>
        <taxon>Rhizobium</taxon>
    </lineage>
</organism>
<evidence type="ECO:0000313" key="2">
    <source>
        <dbReference type="Proteomes" id="UP000031368"/>
    </source>
</evidence>
<name>A0A0B4XEM8_9HYPH</name>
<dbReference type="Proteomes" id="UP000031368">
    <property type="component" value="Plasmid pRgalR602c"/>
</dbReference>
<protein>
    <submittedName>
        <fullName evidence="1">Anti-sigma factor protein</fullName>
    </submittedName>
</protein>
<dbReference type="HOGENOM" id="CLU_1085066_0_0_5"/>
<dbReference type="KEGG" id="rga:RGR602_PC01200"/>
<geneLocation type="plasmid" evidence="1 2">
    <name>pRgalR602c</name>
</geneLocation>
<dbReference type="EMBL" id="CP006880">
    <property type="protein sequence ID" value="AJD45230.1"/>
    <property type="molecule type" value="Genomic_DNA"/>
</dbReference>
<accession>A0A0B4XEM8</accession>
<gene>
    <name evidence="1" type="ORF">RGR602_PC01200</name>
</gene>
<keyword evidence="1" id="KW-0614">Plasmid</keyword>
<keyword evidence="2" id="KW-1185">Reference proteome</keyword>
<sequence length="255" mass="27599">MKAVDPIIDADLDAYVDGELDVARRIQVESYLSENPAIAAKVMADLSIKGELRLALAGENAFGRIETRDAARRLERGLSYGRILHSVQRIAAVGILVMAGWVAHTSFGAFTATEVAASVPAPPYVEDAVRAYQTAKLRETMPSQPAAQYNADDIRAATAIAMPELPKDWKVSDVQIFPSEFGPSVEMAIREPDGKRLSLFAVRPGAFAVQPVSHLALDNAEAAYWQIGEVAYALIASDKDLELDRAAEGLARSLY</sequence>
<reference evidence="1 2" key="1">
    <citation type="submission" date="2013-11" db="EMBL/GenBank/DDBJ databases">
        <title>Complete genome sequence of Rhizobium gallicum bv. gallicum R602.</title>
        <authorList>
            <person name="Bustos P."/>
            <person name="Santamaria R.I."/>
            <person name="Lozano L."/>
            <person name="Acosta J.L."/>
            <person name="Ormeno-Orrillo E."/>
            <person name="Rogel M.A."/>
            <person name="Romero D."/>
            <person name="Cevallos M.A."/>
            <person name="Martinez-Romero E."/>
            <person name="Gonzalez V."/>
        </authorList>
    </citation>
    <scope>NUCLEOTIDE SEQUENCE [LARGE SCALE GENOMIC DNA]</scope>
    <source>
        <strain evidence="1 2">R602</strain>
        <plasmid evidence="1 2">pRgalR602c</plasmid>
    </source>
</reference>
<proteinExistence type="predicted"/>